<dbReference type="AlphaFoldDB" id="X1N8Q2"/>
<dbReference type="EMBL" id="BARV01021694">
    <property type="protein sequence ID" value="GAI26576.1"/>
    <property type="molecule type" value="Genomic_DNA"/>
</dbReference>
<organism evidence="1">
    <name type="scientific">marine sediment metagenome</name>
    <dbReference type="NCBI Taxonomy" id="412755"/>
    <lineage>
        <taxon>unclassified sequences</taxon>
        <taxon>metagenomes</taxon>
        <taxon>ecological metagenomes</taxon>
    </lineage>
</organism>
<name>X1N8Q2_9ZZZZ</name>
<evidence type="ECO:0000313" key="1">
    <source>
        <dbReference type="EMBL" id="GAI26576.1"/>
    </source>
</evidence>
<feature type="non-terminal residue" evidence="1">
    <location>
        <position position="1"/>
    </location>
</feature>
<protein>
    <submittedName>
        <fullName evidence="1">Uncharacterized protein</fullName>
    </submittedName>
</protein>
<sequence length="140" mass="15576">GNIYFGDPRFGTTYLVSALMFAGNDFLYSTDSVTASMMEPTTGFSIFGNFAAMNQIMVERDWYTDAMGRPKPAHYDSDTALWVDKETGIALTNTQVDGLRHYQMIIGYDDRVRTAETQAPGLPRGGSVIFSGLTHWEELP</sequence>
<reference evidence="1" key="1">
    <citation type="journal article" date="2014" name="Front. Microbiol.">
        <title>High frequency of phylogenetically diverse reductive dehalogenase-homologous genes in deep subseafloor sedimentary metagenomes.</title>
        <authorList>
            <person name="Kawai M."/>
            <person name="Futagami T."/>
            <person name="Toyoda A."/>
            <person name="Takaki Y."/>
            <person name="Nishi S."/>
            <person name="Hori S."/>
            <person name="Arai W."/>
            <person name="Tsubouchi T."/>
            <person name="Morono Y."/>
            <person name="Uchiyama I."/>
            <person name="Ito T."/>
            <person name="Fujiyama A."/>
            <person name="Inagaki F."/>
            <person name="Takami H."/>
        </authorList>
    </citation>
    <scope>NUCLEOTIDE SEQUENCE</scope>
    <source>
        <strain evidence="1">Expedition CK06-06</strain>
    </source>
</reference>
<proteinExistence type="predicted"/>
<comment type="caution">
    <text evidence="1">The sequence shown here is derived from an EMBL/GenBank/DDBJ whole genome shotgun (WGS) entry which is preliminary data.</text>
</comment>
<gene>
    <name evidence="1" type="ORF">S06H3_35895</name>
</gene>
<accession>X1N8Q2</accession>